<dbReference type="EMBL" id="KN847321">
    <property type="protein sequence ID" value="KIW52802.1"/>
    <property type="molecule type" value="Genomic_DNA"/>
</dbReference>
<dbReference type="InterPro" id="IPR036420">
    <property type="entry name" value="BRCT_dom_sf"/>
</dbReference>
<feature type="region of interest" description="Disordered" evidence="1">
    <location>
        <begin position="488"/>
        <end position="553"/>
    </location>
</feature>
<dbReference type="Proteomes" id="UP000054342">
    <property type="component" value="Unassembled WGS sequence"/>
</dbReference>
<dbReference type="GO" id="GO:0035361">
    <property type="term" value="C:Cul8-RING ubiquitin ligase complex"/>
    <property type="evidence" value="ECO:0007669"/>
    <property type="project" value="TreeGrafter"/>
</dbReference>
<evidence type="ECO:0000313" key="4">
    <source>
        <dbReference type="Proteomes" id="UP000054342"/>
    </source>
</evidence>
<evidence type="ECO:0000259" key="2">
    <source>
        <dbReference type="PROSITE" id="PS50172"/>
    </source>
</evidence>
<sequence length="853" mass="95919">MTTSLLNTCKGLIRSFVGTSPSANMDVDTPKNKGLFAQCSFVIVRSATLPTETVMQLASELRLHNGEVVFDDYPENNLDINGVTHVVSDTFDFPDYHVCFDAFIPVIKPTWVLHSLAKNRLLNPRQYSPDPRYFMSDVVACVADLPEGDSDAIAGGILAMGGLFSTKLTNQVTHIIALTIESESCVRARERDLPVKIVLPHWVDDCLKLGRKIDDQPYLLPDPDILKPSNNKAPAAKRKTQVEGAVHPDPSQDDQQAITGPRQLKKVFKKKTVMLWKDLRISPYLQNILEGIITGSGGQMTDSVLKADMFICKYRSDEEYRMASRAGKDVGNLAWLYYLIQTDEWTSPMRRLLHYPIPKDGLPGFEGLKISLSNYSGDARTYLENLINATGAECTKTLKQDNTHLITAHVLSEKCAAAKDWGIHIVNHLWLEESYTRWKMQSITDNRYTHFPKRTNLGEVVGHTQLDRTVLEKCFFPPGEDVEMTEAANARPMQQVNNNAVSAKKSSRTHEAEEATHDRNEKLRTPAPSRLIATGKENITPSTTHSRKSKEVASARLHEMTPDMMLYEKERKRVGGVVYGGRRKTDEDRIEVGRKRSVDEASDHEMTDENESKKVKRGNFSPAMHLVVSGYEKWVGHAKIEDNDKKQLRNLGITCTTDPSRATHLAAPRIVRTMKFVTALAYAPIVISTDYIDACLEANELLDPMEFRLQDKENEQKLGVSLKLSRERAQKNHGQLLQGRIIYCLENIRGGVDTFKTIVEANGGECRTWRGRKGTTVPSGRADSEASTDIDANNEVYLLSNDDDRKENKSLWTRFKEMAEGSRKVPRIVTADWILETAMSQLLLPTKQYELAA</sequence>
<feature type="domain" description="BRCT" evidence="2">
    <location>
        <begin position="129"/>
        <end position="220"/>
    </location>
</feature>
<evidence type="ECO:0000256" key="1">
    <source>
        <dbReference type="SAM" id="MobiDB-lite"/>
    </source>
</evidence>
<dbReference type="GO" id="GO:0005634">
    <property type="term" value="C:nucleus"/>
    <property type="evidence" value="ECO:0007669"/>
    <property type="project" value="TreeGrafter"/>
</dbReference>
<dbReference type="PROSITE" id="PS50172">
    <property type="entry name" value="BRCT"/>
    <property type="match status" value="5"/>
</dbReference>
<dbReference type="OrthoDB" id="342264at2759"/>
<dbReference type="GO" id="GO:0006302">
    <property type="term" value="P:double-strand break repair"/>
    <property type="evidence" value="ECO:0007669"/>
    <property type="project" value="TreeGrafter"/>
</dbReference>
<dbReference type="HOGENOM" id="CLU_002149_2_0_1"/>
<dbReference type="PANTHER" id="PTHR47667:SF1">
    <property type="entry name" value="REGULATOR OF TY1 TRANSPOSITION PROTEIN 107"/>
    <property type="match status" value="1"/>
</dbReference>
<dbReference type="AlphaFoldDB" id="A0A0D2CS05"/>
<reference evidence="3 4" key="1">
    <citation type="submission" date="2015-01" db="EMBL/GenBank/DDBJ databases">
        <title>The Genome Sequence of Exophiala xenobiotica CBS118157.</title>
        <authorList>
            <consortium name="The Broad Institute Genomics Platform"/>
            <person name="Cuomo C."/>
            <person name="de Hoog S."/>
            <person name="Gorbushina A."/>
            <person name="Stielow B."/>
            <person name="Teixiera M."/>
            <person name="Abouelleil A."/>
            <person name="Chapman S.B."/>
            <person name="Priest M."/>
            <person name="Young S.K."/>
            <person name="Wortman J."/>
            <person name="Nusbaum C."/>
            <person name="Birren B."/>
        </authorList>
    </citation>
    <scope>NUCLEOTIDE SEQUENCE [LARGE SCALE GENOMIC DNA]</scope>
    <source>
        <strain evidence="3 4">CBS 118157</strain>
    </source>
</reference>
<feature type="region of interest" description="Disordered" evidence="1">
    <location>
        <begin position="588"/>
        <end position="615"/>
    </location>
</feature>
<dbReference type="InterPro" id="IPR053036">
    <property type="entry name" value="CellCycle_DNARepair_Reg"/>
</dbReference>
<dbReference type="CDD" id="cd18437">
    <property type="entry name" value="BRCT_BRC1_like_rpt3"/>
    <property type="match status" value="1"/>
</dbReference>
<evidence type="ECO:0000313" key="3">
    <source>
        <dbReference type="EMBL" id="KIW52802.1"/>
    </source>
</evidence>
<gene>
    <name evidence="3" type="ORF">PV05_08422</name>
</gene>
<feature type="region of interest" description="Disordered" evidence="1">
    <location>
        <begin position="224"/>
        <end position="257"/>
    </location>
</feature>
<feature type="domain" description="BRCT" evidence="2">
    <location>
        <begin position="31"/>
        <end position="129"/>
    </location>
</feature>
<dbReference type="Gene3D" id="3.40.50.10190">
    <property type="entry name" value="BRCT domain"/>
    <property type="match status" value="5"/>
</dbReference>
<dbReference type="Pfam" id="PF12738">
    <property type="entry name" value="PTCB-BRCT"/>
    <property type="match status" value="2"/>
</dbReference>
<feature type="domain" description="BRCT" evidence="2">
    <location>
        <begin position="365"/>
        <end position="448"/>
    </location>
</feature>
<dbReference type="GO" id="GO:1990683">
    <property type="term" value="P:DNA double-strand break attachment to nuclear envelope"/>
    <property type="evidence" value="ECO:0007669"/>
    <property type="project" value="TreeGrafter"/>
</dbReference>
<feature type="compositionally biased region" description="Basic and acidic residues" evidence="1">
    <location>
        <begin position="508"/>
        <end position="524"/>
    </location>
</feature>
<dbReference type="RefSeq" id="XP_013313386.1">
    <property type="nucleotide sequence ID" value="XM_013457932.1"/>
</dbReference>
<feature type="compositionally biased region" description="Polar residues" evidence="1">
    <location>
        <begin position="492"/>
        <end position="501"/>
    </location>
</feature>
<dbReference type="CDD" id="cd18436">
    <property type="entry name" value="BRCT_BRC1_like_rpt2"/>
    <property type="match status" value="1"/>
</dbReference>
<dbReference type="SUPFAM" id="SSF52113">
    <property type="entry name" value="BRCT domain"/>
    <property type="match status" value="4"/>
</dbReference>
<feature type="compositionally biased region" description="Basic and acidic residues" evidence="1">
    <location>
        <begin position="588"/>
        <end position="613"/>
    </location>
</feature>
<dbReference type="FunFam" id="3.40.50.10190:FF:000048">
    <property type="entry name" value="DNA repair protein Rtt107"/>
    <property type="match status" value="1"/>
</dbReference>
<dbReference type="STRING" id="348802.A0A0D2CS05"/>
<dbReference type="InterPro" id="IPR001357">
    <property type="entry name" value="BRCT_dom"/>
</dbReference>
<feature type="domain" description="BRCT" evidence="2">
    <location>
        <begin position="779"/>
        <end position="851"/>
    </location>
</feature>
<proteinExistence type="predicted"/>
<dbReference type="PANTHER" id="PTHR47667">
    <property type="entry name" value="REGULATOR OF TY1 TRANSPOSITION PROTEIN 107"/>
    <property type="match status" value="1"/>
</dbReference>
<keyword evidence="4" id="KW-1185">Reference proteome</keyword>
<name>A0A0D2CS05_9EURO</name>
<dbReference type="SMART" id="SM00292">
    <property type="entry name" value="BRCT"/>
    <property type="match status" value="6"/>
</dbReference>
<protein>
    <recommendedName>
        <fullName evidence="2">BRCT domain-containing protein</fullName>
    </recommendedName>
</protein>
<accession>A0A0D2CS05</accession>
<dbReference type="Pfam" id="PF16770">
    <property type="entry name" value="RTT107_BRCT_5"/>
    <property type="match status" value="1"/>
</dbReference>
<dbReference type="GeneID" id="25330330"/>
<feature type="domain" description="BRCT" evidence="2">
    <location>
        <begin position="645"/>
        <end position="709"/>
    </location>
</feature>
<organism evidence="3 4">
    <name type="scientific">Exophiala xenobiotica</name>
    <dbReference type="NCBI Taxonomy" id="348802"/>
    <lineage>
        <taxon>Eukaryota</taxon>
        <taxon>Fungi</taxon>
        <taxon>Dikarya</taxon>
        <taxon>Ascomycota</taxon>
        <taxon>Pezizomycotina</taxon>
        <taxon>Eurotiomycetes</taxon>
        <taxon>Chaetothyriomycetidae</taxon>
        <taxon>Chaetothyriales</taxon>
        <taxon>Herpotrichiellaceae</taxon>
        <taxon>Exophiala</taxon>
    </lineage>
</organism>
<dbReference type="CDD" id="cd17743">
    <property type="entry name" value="BRCT_BRC1_like_rpt5"/>
    <property type="match status" value="1"/>
</dbReference>